<evidence type="ECO:0000313" key="1">
    <source>
        <dbReference type="EMBL" id="SFE06609.1"/>
    </source>
</evidence>
<keyword evidence="2" id="KW-1185">Reference proteome</keyword>
<proteinExistence type="predicted"/>
<evidence type="ECO:0000313" key="2">
    <source>
        <dbReference type="Proteomes" id="UP000181976"/>
    </source>
</evidence>
<accession>A0A1I1XGS7</accession>
<dbReference type="EMBL" id="FONA01000006">
    <property type="protein sequence ID" value="SFE06609.1"/>
    <property type="molecule type" value="Genomic_DNA"/>
</dbReference>
<dbReference type="InParanoid" id="A0A1I1XGS7"/>
<gene>
    <name evidence="1" type="ORF">SAMN05444380_10639</name>
</gene>
<dbReference type="Proteomes" id="UP000181976">
    <property type="component" value="Unassembled WGS sequence"/>
</dbReference>
<protein>
    <submittedName>
        <fullName evidence="1">Uncharacterized protein</fullName>
    </submittedName>
</protein>
<dbReference type="AlphaFoldDB" id="A0A1I1XGS7"/>
<organism evidence="1 2">
    <name type="scientific">Thermophagus xiamenensis</name>
    <dbReference type="NCBI Taxonomy" id="385682"/>
    <lineage>
        <taxon>Bacteria</taxon>
        <taxon>Pseudomonadati</taxon>
        <taxon>Bacteroidota</taxon>
        <taxon>Bacteroidia</taxon>
        <taxon>Marinilabiliales</taxon>
        <taxon>Marinilabiliaceae</taxon>
        <taxon>Thermophagus</taxon>
    </lineage>
</organism>
<name>A0A1I1XGS7_9BACT</name>
<reference evidence="1 2" key="1">
    <citation type="submission" date="2016-10" db="EMBL/GenBank/DDBJ databases">
        <authorList>
            <person name="de Groot N.N."/>
        </authorList>
    </citation>
    <scope>NUCLEOTIDE SEQUENCE [LARGE SCALE GENOMIC DNA]</scope>
    <source>
        <strain evidence="1 2">DSM 19012</strain>
    </source>
</reference>
<sequence>MKARHKKEGVLLLFCEFHLNSDLIKTYTNDDEMFE</sequence>